<dbReference type="Pfam" id="PF01395">
    <property type="entry name" value="PBP_GOBP"/>
    <property type="match status" value="1"/>
</dbReference>
<evidence type="ECO:0000256" key="1">
    <source>
        <dbReference type="ARBA" id="ARBA00004613"/>
    </source>
</evidence>
<dbReference type="SUPFAM" id="SSF47565">
    <property type="entry name" value="Insect pheromone/odorant-binding proteins"/>
    <property type="match status" value="1"/>
</dbReference>
<gene>
    <name evidence="4" type="ORF">CHIRRI_LOCUS14318</name>
</gene>
<comment type="similarity">
    <text evidence="2">Belongs to the PBP/GOBP family.</text>
</comment>
<dbReference type="AlphaFoldDB" id="A0A9N9S6L6"/>
<reference evidence="4" key="1">
    <citation type="submission" date="2022-01" db="EMBL/GenBank/DDBJ databases">
        <authorList>
            <person name="King R."/>
        </authorList>
    </citation>
    <scope>NUCLEOTIDE SEQUENCE</scope>
</reference>
<dbReference type="EMBL" id="OU895880">
    <property type="protein sequence ID" value="CAG9811510.1"/>
    <property type="molecule type" value="Genomic_DNA"/>
</dbReference>
<keyword evidence="3" id="KW-0964">Secreted</keyword>
<proteinExistence type="inferred from homology"/>
<dbReference type="GO" id="GO:0005576">
    <property type="term" value="C:extracellular region"/>
    <property type="evidence" value="ECO:0007669"/>
    <property type="project" value="UniProtKB-SubCell"/>
</dbReference>
<sequence>MIACIFETMGVVKDGKICKEGLEAWQKESPIPAEVIQTAITECEEITDADHCEAATEIGHCFKETLKKAGLFPED</sequence>
<dbReference type="Proteomes" id="UP001153620">
    <property type="component" value="Chromosome 4"/>
</dbReference>
<dbReference type="Gene3D" id="1.10.238.20">
    <property type="entry name" value="Pheromone/general odorant binding protein domain"/>
    <property type="match status" value="1"/>
</dbReference>
<dbReference type="CDD" id="cd23992">
    <property type="entry name" value="PBP_GOBP"/>
    <property type="match status" value="1"/>
</dbReference>
<name>A0A9N9S6L6_9DIPT</name>
<protein>
    <recommendedName>
        <fullName evidence="6">Odorant binding protein</fullName>
    </recommendedName>
</protein>
<accession>A0A9N9S6L6</accession>
<evidence type="ECO:0008006" key="6">
    <source>
        <dbReference type="Google" id="ProtNLM"/>
    </source>
</evidence>
<evidence type="ECO:0000313" key="4">
    <source>
        <dbReference type="EMBL" id="CAG9811510.1"/>
    </source>
</evidence>
<evidence type="ECO:0000313" key="5">
    <source>
        <dbReference type="Proteomes" id="UP001153620"/>
    </source>
</evidence>
<evidence type="ECO:0000256" key="3">
    <source>
        <dbReference type="ARBA" id="ARBA00022525"/>
    </source>
</evidence>
<reference evidence="4" key="2">
    <citation type="submission" date="2022-10" db="EMBL/GenBank/DDBJ databases">
        <authorList>
            <consortium name="ENA_rothamsted_submissions"/>
            <consortium name="culmorum"/>
            <person name="King R."/>
        </authorList>
    </citation>
    <scope>NUCLEOTIDE SEQUENCE</scope>
</reference>
<keyword evidence="5" id="KW-1185">Reference proteome</keyword>
<evidence type="ECO:0000256" key="2">
    <source>
        <dbReference type="ARBA" id="ARBA00008098"/>
    </source>
</evidence>
<comment type="subcellular location">
    <subcellularLocation>
        <location evidence="1">Secreted</location>
    </subcellularLocation>
</comment>
<dbReference type="GO" id="GO:0005549">
    <property type="term" value="F:odorant binding"/>
    <property type="evidence" value="ECO:0007669"/>
    <property type="project" value="InterPro"/>
</dbReference>
<organism evidence="4 5">
    <name type="scientific">Chironomus riparius</name>
    <dbReference type="NCBI Taxonomy" id="315576"/>
    <lineage>
        <taxon>Eukaryota</taxon>
        <taxon>Metazoa</taxon>
        <taxon>Ecdysozoa</taxon>
        <taxon>Arthropoda</taxon>
        <taxon>Hexapoda</taxon>
        <taxon>Insecta</taxon>
        <taxon>Pterygota</taxon>
        <taxon>Neoptera</taxon>
        <taxon>Endopterygota</taxon>
        <taxon>Diptera</taxon>
        <taxon>Nematocera</taxon>
        <taxon>Chironomoidea</taxon>
        <taxon>Chironomidae</taxon>
        <taxon>Chironominae</taxon>
        <taxon>Chironomus</taxon>
    </lineage>
</organism>
<dbReference type="OrthoDB" id="6595846at2759"/>
<dbReference type="InterPro" id="IPR036728">
    <property type="entry name" value="PBP_GOBP_sf"/>
</dbReference>
<dbReference type="InterPro" id="IPR006170">
    <property type="entry name" value="PBP/GOBP"/>
</dbReference>